<reference evidence="2 3" key="1">
    <citation type="submission" date="2023-05" db="EMBL/GenBank/DDBJ databases">
        <title>Novel species of genus Flectobacillus isolated from stream in China.</title>
        <authorList>
            <person name="Lu H."/>
        </authorList>
    </citation>
    <scope>NUCLEOTIDE SEQUENCE [LARGE SCALE GENOMIC DNA]</scope>
    <source>
        <strain evidence="2 3">KCTC 42575</strain>
    </source>
</reference>
<dbReference type="CDD" id="cd18873">
    <property type="entry name" value="NUDIX_NadM_like"/>
    <property type="match status" value="1"/>
</dbReference>
<organism evidence="2 3">
    <name type="scientific">Flectobacillus roseus</name>
    <dbReference type="NCBI Taxonomy" id="502259"/>
    <lineage>
        <taxon>Bacteria</taxon>
        <taxon>Pseudomonadati</taxon>
        <taxon>Bacteroidota</taxon>
        <taxon>Cytophagia</taxon>
        <taxon>Cytophagales</taxon>
        <taxon>Flectobacillaceae</taxon>
        <taxon>Flectobacillus</taxon>
    </lineage>
</organism>
<dbReference type="PROSITE" id="PS51462">
    <property type="entry name" value="NUDIX"/>
    <property type="match status" value="1"/>
</dbReference>
<feature type="domain" description="Nudix hydrolase" evidence="1">
    <location>
        <begin position="20"/>
        <end position="171"/>
    </location>
</feature>
<protein>
    <submittedName>
        <fullName evidence="2">NUDIX domain-containing protein</fullName>
    </submittedName>
</protein>
<dbReference type="InterPro" id="IPR036388">
    <property type="entry name" value="WH-like_DNA-bd_sf"/>
</dbReference>
<dbReference type="Proteomes" id="UP001236507">
    <property type="component" value="Unassembled WGS sequence"/>
</dbReference>
<accession>A0ABT6YCT0</accession>
<sequence length="256" mass="29802">MEHTTEYKDLVNPEQDFLPGISIDCVIFGFHENQLKVLLIKFANTEIYSLPGGFIYKEESLDEAASRILDHRTGIEDTYLEQFYVFGNPNRVNPEEHRLIMQKNGLDLPNGHFLLNRHITVGYYALVDFTKIQPHSHLNLEEGGWFDIYDLPETIAFDHREILLKALDSLRLFLDHKLSVFNLMPETFTMGELQSLYETILNKKLLRANFQRKMLSLGILERLDKKWGGGAHKAPYLYRFDSQKAEASKFANQFEE</sequence>
<evidence type="ECO:0000313" key="2">
    <source>
        <dbReference type="EMBL" id="MDI9861393.1"/>
    </source>
</evidence>
<gene>
    <name evidence="2" type="ORF">QM524_19390</name>
</gene>
<dbReference type="PANTHER" id="PTHR43736">
    <property type="entry name" value="ADP-RIBOSE PYROPHOSPHATASE"/>
    <property type="match status" value="1"/>
</dbReference>
<dbReference type="InterPro" id="IPR036390">
    <property type="entry name" value="WH_DNA-bd_sf"/>
</dbReference>
<dbReference type="Gene3D" id="3.90.79.10">
    <property type="entry name" value="Nucleoside Triphosphate Pyrophosphohydrolase"/>
    <property type="match status" value="1"/>
</dbReference>
<dbReference type="SUPFAM" id="SSF55811">
    <property type="entry name" value="Nudix"/>
    <property type="match status" value="1"/>
</dbReference>
<dbReference type="PANTHER" id="PTHR43736:SF4">
    <property type="entry name" value="SLR1690 PROTEIN"/>
    <property type="match status" value="1"/>
</dbReference>
<dbReference type="InterPro" id="IPR015797">
    <property type="entry name" value="NUDIX_hydrolase-like_dom_sf"/>
</dbReference>
<comment type="caution">
    <text evidence="2">The sequence shown here is derived from an EMBL/GenBank/DDBJ whole genome shotgun (WGS) entry which is preliminary data.</text>
</comment>
<proteinExistence type="predicted"/>
<dbReference type="Pfam" id="PF21906">
    <property type="entry name" value="WHD_NrtR"/>
    <property type="match status" value="1"/>
</dbReference>
<dbReference type="Gene3D" id="1.10.10.10">
    <property type="entry name" value="Winged helix-like DNA-binding domain superfamily/Winged helix DNA-binding domain"/>
    <property type="match status" value="1"/>
</dbReference>
<dbReference type="SUPFAM" id="SSF46785">
    <property type="entry name" value="Winged helix' DNA-binding domain"/>
    <property type="match status" value="1"/>
</dbReference>
<dbReference type="EMBL" id="JASHIF010000019">
    <property type="protein sequence ID" value="MDI9861393.1"/>
    <property type="molecule type" value="Genomic_DNA"/>
</dbReference>
<keyword evidence="3" id="KW-1185">Reference proteome</keyword>
<dbReference type="InterPro" id="IPR054105">
    <property type="entry name" value="WHD_NrtR"/>
</dbReference>
<dbReference type="Pfam" id="PF00293">
    <property type="entry name" value="NUDIX"/>
    <property type="match status" value="1"/>
</dbReference>
<dbReference type="InterPro" id="IPR000086">
    <property type="entry name" value="NUDIX_hydrolase_dom"/>
</dbReference>
<dbReference type="RefSeq" id="WP_095166913.1">
    <property type="nucleotide sequence ID" value="NZ_JASHIF010000019.1"/>
</dbReference>
<name>A0ABT6YCT0_9BACT</name>
<evidence type="ECO:0000259" key="1">
    <source>
        <dbReference type="PROSITE" id="PS51462"/>
    </source>
</evidence>
<evidence type="ECO:0000313" key="3">
    <source>
        <dbReference type="Proteomes" id="UP001236507"/>
    </source>
</evidence>